<keyword evidence="3" id="KW-1185">Reference proteome</keyword>
<protein>
    <submittedName>
        <fullName evidence="2">Uncharacterized protein</fullName>
    </submittedName>
</protein>
<evidence type="ECO:0000256" key="1">
    <source>
        <dbReference type="SAM" id="Phobius"/>
    </source>
</evidence>
<keyword evidence="1" id="KW-1133">Transmembrane helix</keyword>
<accession>A0ABQ9NQ99</accession>
<name>A0ABQ9NQ99_9PEZI</name>
<evidence type="ECO:0000313" key="3">
    <source>
        <dbReference type="Proteomes" id="UP001172684"/>
    </source>
</evidence>
<comment type="caution">
    <text evidence="2">The sequence shown here is derived from an EMBL/GenBank/DDBJ whole genome shotgun (WGS) entry which is preliminary data.</text>
</comment>
<keyword evidence="1" id="KW-0472">Membrane</keyword>
<proteinExistence type="predicted"/>
<evidence type="ECO:0000313" key="2">
    <source>
        <dbReference type="EMBL" id="KAJ9664095.1"/>
    </source>
</evidence>
<keyword evidence="1" id="KW-0812">Transmembrane</keyword>
<gene>
    <name evidence="2" type="ORF">H2201_005335</name>
</gene>
<feature type="transmembrane region" description="Helical" evidence="1">
    <location>
        <begin position="110"/>
        <end position="136"/>
    </location>
</feature>
<dbReference type="EMBL" id="JAPDRL010000039">
    <property type="protein sequence ID" value="KAJ9664095.1"/>
    <property type="molecule type" value="Genomic_DNA"/>
</dbReference>
<feature type="transmembrane region" description="Helical" evidence="1">
    <location>
        <begin position="188"/>
        <end position="211"/>
    </location>
</feature>
<dbReference type="Proteomes" id="UP001172684">
    <property type="component" value="Unassembled WGS sequence"/>
</dbReference>
<organism evidence="2 3">
    <name type="scientific">Coniosporium apollinis</name>
    <dbReference type="NCBI Taxonomy" id="61459"/>
    <lineage>
        <taxon>Eukaryota</taxon>
        <taxon>Fungi</taxon>
        <taxon>Dikarya</taxon>
        <taxon>Ascomycota</taxon>
        <taxon>Pezizomycotina</taxon>
        <taxon>Dothideomycetes</taxon>
        <taxon>Dothideomycetes incertae sedis</taxon>
        <taxon>Coniosporium</taxon>
    </lineage>
</organism>
<feature type="transmembrane region" description="Helical" evidence="1">
    <location>
        <begin position="148"/>
        <end position="168"/>
    </location>
</feature>
<reference evidence="2" key="1">
    <citation type="submission" date="2022-10" db="EMBL/GenBank/DDBJ databases">
        <title>Culturing micro-colonial fungi from biological soil crusts in the Mojave desert and describing Neophaeococcomyces mojavensis, and introducing the new genera and species Taxawa tesnikishii.</title>
        <authorList>
            <person name="Kurbessoian T."/>
            <person name="Stajich J.E."/>
        </authorList>
    </citation>
    <scope>NUCLEOTIDE SEQUENCE</scope>
    <source>
        <strain evidence="2">TK_1</strain>
    </source>
</reference>
<sequence>MLGHGRWMCAGSRRTEGVASMTPATVAYDPTAYQPQPYDSAPAAGNPAFSWQAQPYHDPSKAYATSTYYSVAPAEPVVQREERSAVSALRSFFAKDQTDYKQNGNKYGQWFSWGLIISIWIIGCFIGFIGSVRIAAKVWHVVKQVREITIWFFLPPGIMIGLTILWCWATGRDKEGRSRAMTEDEFRILWVLMKWTSKVCLFFLVFMLVYMDWLLAAVTGNWSGVPSKLDKGGQILYWVYFACKRLALFMS</sequence>